<feature type="binding site" evidence="11">
    <location>
        <position position="420"/>
    </location>
    <ligand>
        <name>Zn(2+)</name>
        <dbReference type="ChEBI" id="CHEBI:29105"/>
    </ligand>
</feature>
<dbReference type="InterPro" id="IPR012340">
    <property type="entry name" value="NA-bd_OB-fold"/>
</dbReference>
<dbReference type="PROSITE" id="PS50172">
    <property type="entry name" value="BRCT"/>
    <property type="match status" value="1"/>
</dbReference>
<dbReference type="InterPro" id="IPR004149">
    <property type="entry name" value="Znf_DNAligase_C4"/>
</dbReference>
<keyword evidence="14" id="KW-1185">Reference proteome</keyword>
<dbReference type="NCBIfam" id="TIGR00575">
    <property type="entry name" value="dnlj"/>
    <property type="match status" value="1"/>
</dbReference>
<evidence type="ECO:0000256" key="7">
    <source>
        <dbReference type="ARBA" id="ARBA00022842"/>
    </source>
</evidence>
<dbReference type="Gene3D" id="1.10.287.610">
    <property type="entry name" value="Helix hairpin bin"/>
    <property type="match status" value="1"/>
</dbReference>
<dbReference type="Gene3D" id="2.40.50.140">
    <property type="entry name" value="Nucleic acid-binding proteins"/>
    <property type="match status" value="1"/>
</dbReference>
<keyword evidence="5 11" id="KW-0227">DNA damage</keyword>
<dbReference type="PANTHER" id="PTHR23389">
    <property type="entry name" value="CHROMOSOME TRANSMISSION FIDELITY FACTOR 18"/>
    <property type="match status" value="1"/>
</dbReference>
<keyword evidence="11" id="KW-0464">Manganese</keyword>
<protein>
    <recommendedName>
        <fullName evidence="11">DNA ligase</fullName>
        <ecNumber evidence="11">6.5.1.2</ecNumber>
    </recommendedName>
    <alternativeName>
        <fullName evidence="11">Polydeoxyribonucleotide synthase [NAD(+)]</fullName>
    </alternativeName>
</protein>
<dbReference type="Gene3D" id="6.20.10.30">
    <property type="match status" value="1"/>
</dbReference>
<dbReference type="InterPro" id="IPR003583">
    <property type="entry name" value="Hlx-hairpin-Hlx_DNA-bd_motif"/>
</dbReference>
<feature type="binding site" evidence="11">
    <location>
        <position position="141"/>
    </location>
    <ligand>
        <name>NAD(+)</name>
        <dbReference type="ChEBI" id="CHEBI:57540"/>
    </ligand>
</feature>
<evidence type="ECO:0000256" key="5">
    <source>
        <dbReference type="ARBA" id="ARBA00022763"/>
    </source>
</evidence>
<name>A0ABX5FBJ5_9CHRO</name>
<dbReference type="GO" id="GO:0016874">
    <property type="term" value="F:ligase activity"/>
    <property type="evidence" value="ECO:0007669"/>
    <property type="project" value="UniProtKB-KW"/>
</dbReference>
<keyword evidence="4 11" id="KW-0479">Metal-binding</keyword>
<organism evidence="13 14">
    <name type="scientific">Aphanothece cf. minutissima CCALA 015</name>
    <dbReference type="NCBI Taxonomy" id="2107695"/>
    <lineage>
        <taxon>Bacteria</taxon>
        <taxon>Bacillati</taxon>
        <taxon>Cyanobacteriota</taxon>
        <taxon>Cyanophyceae</taxon>
        <taxon>Oscillatoriophycideae</taxon>
        <taxon>Chroococcales</taxon>
        <taxon>Aphanothecaceae</taxon>
        <taxon>Aphanothece</taxon>
    </lineage>
</organism>
<dbReference type="SMART" id="SM00532">
    <property type="entry name" value="LIGANc"/>
    <property type="match status" value="1"/>
</dbReference>
<feature type="domain" description="BRCT" evidence="12">
    <location>
        <begin position="626"/>
        <end position="707"/>
    </location>
</feature>
<keyword evidence="8 11" id="KW-0520">NAD</keyword>
<feature type="active site" description="N6-AMP-lysine intermediate" evidence="11">
    <location>
        <position position="120"/>
    </location>
</feature>
<reference evidence="13 14" key="1">
    <citation type="submission" date="2018-03" db="EMBL/GenBank/DDBJ databases">
        <title>The ancient ancestry and fast evolution of plastids.</title>
        <authorList>
            <person name="Moore K.R."/>
            <person name="Magnabosco C."/>
            <person name="Momper L."/>
            <person name="Gold D.A."/>
            <person name="Bosak T."/>
            <person name="Fournier G.P."/>
        </authorList>
    </citation>
    <scope>NUCLEOTIDE SEQUENCE [LARGE SCALE GENOMIC DNA]</scope>
    <source>
        <strain evidence="13 14">CCALA 015</strain>
    </source>
</reference>
<keyword evidence="3 11" id="KW-0235">DNA replication</keyword>
<evidence type="ECO:0000256" key="6">
    <source>
        <dbReference type="ARBA" id="ARBA00022833"/>
    </source>
</evidence>
<dbReference type="InterPro" id="IPR041663">
    <property type="entry name" value="DisA/LigA_HHH"/>
</dbReference>
<dbReference type="InterPro" id="IPR013840">
    <property type="entry name" value="DNAligase_N"/>
</dbReference>
<keyword evidence="9 11" id="KW-0234">DNA repair</keyword>
<evidence type="ECO:0000313" key="13">
    <source>
        <dbReference type="EMBL" id="PSB39294.1"/>
    </source>
</evidence>
<dbReference type="Gene3D" id="3.40.50.10190">
    <property type="entry name" value="BRCT domain"/>
    <property type="match status" value="1"/>
</dbReference>
<feature type="binding site" evidence="11">
    <location>
        <position position="302"/>
    </location>
    <ligand>
        <name>NAD(+)</name>
        <dbReference type="ChEBI" id="CHEBI:57540"/>
    </ligand>
</feature>
<dbReference type="InterPro" id="IPR001679">
    <property type="entry name" value="DNA_ligase"/>
</dbReference>
<dbReference type="EC" id="6.5.1.2" evidence="11"/>
<evidence type="ECO:0000259" key="12">
    <source>
        <dbReference type="PROSITE" id="PS50172"/>
    </source>
</evidence>
<feature type="binding site" evidence="11">
    <location>
        <begin position="79"/>
        <end position="80"/>
    </location>
    <ligand>
        <name>NAD(+)</name>
        <dbReference type="ChEBI" id="CHEBI:57540"/>
    </ligand>
</feature>
<dbReference type="SUPFAM" id="SSF50249">
    <property type="entry name" value="Nucleic acid-binding proteins"/>
    <property type="match status" value="1"/>
</dbReference>
<sequence>MAQARAEELRRLLNRAAHAYYVLDAPVMEDPVYDRLYRELVALEEADPELIRPDSPTRRVGGAPAEGFTSVAHRIPLLSLDNAFSHDELDVWYTRLLRVLDREPPAGSAAPALPLVGELKIDGNALALSYEQGVLVRAATRGDGERGEEITANVRTIRSVPLRLDLEQPPAWVEVRGEAFIPESTFAAINAERAERGEAAFANPRNACAGTLRQLDPRVVAARGLSFFAYTLHLPEDWQAGPGDPAEPRSQWQALAWLKAAGFRVNPHCALCPDLAAVKAFCDRWEQERRGLPYATDGVVVKLDDLRLQEEAGFTQKAPRWAIALKYAAEEAPSRLLRLTCQVGRTGVVTPVAEFEPVPLAGTTVSRATLHNADRLAELDLCAGDTIVVRKAGEIIPEVVRVLVELRPEGARRLQLPPTCPECGSALVREEGEAATRCVNNGCPAILRGSLRHWVSKGALDVDGLGIKLIEQLVDRGLVASIPDLYRLDAALLASLERMGETSAAKLVAALEASKQQPWHRQLYGLGIHHVGEVNAKALARAFPSAAALEAAALAGKTDEGGEAGEAGEAPDPLTAVFGIGPEIAQSLRQWFATPANRLLLEQLGALGFSLAAPPELDGSSDGGAPAATPLAGLSFVLTGTLPSLSRAAAQALIEAAGGKVSGSVSRRTSYVVAGEEAGSKLTKAQSLGVAVLDEDGLRALLAADPG</sequence>
<accession>A0ABX5FBJ5</accession>
<dbReference type="PIRSF" id="PIRSF001604">
    <property type="entry name" value="LigA"/>
    <property type="match status" value="1"/>
</dbReference>
<evidence type="ECO:0000256" key="1">
    <source>
        <dbReference type="ARBA" id="ARBA00004067"/>
    </source>
</evidence>
<dbReference type="HAMAP" id="MF_01588">
    <property type="entry name" value="DNA_ligase_A"/>
    <property type="match status" value="1"/>
</dbReference>
<evidence type="ECO:0000256" key="10">
    <source>
        <dbReference type="ARBA" id="ARBA00034005"/>
    </source>
</evidence>
<dbReference type="PROSITE" id="PS01056">
    <property type="entry name" value="DNA_LIGASE_N2"/>
    <property type="match status" value="1"/>
</dbReference>
<dbReference type="Pfam" id="PF03119">
    <property type="entry name" value="DNA_ligase_ZBD"/>
    <property type="match status" value="1"/>
</dbReference>
<dbReference type="Proteomes" id="UP000238218">
    <property type="component" value="Unassembled WGS sequence"/>
</dbReference>
<feature type="binding site" evidence="11">
    <location>
        <position position="443"/>
    </location>
    <ligand>
        <name>Zn(2+)</name>
        <dbReference type="ChEBI" id="CHEBI:29105"/>
    </ligand>
</feature>
<keyword evidence="2 11" id="KW-0436">Ligase</keyword>
<feature type="binding site" evidence="11">
    <location>
        <position position="118"/>
    </location>
    <ligand>
        <name>NAD(+)</name>
        <dbReference type="ChEBI" id="CHEBI:57540"/>
    </ligand>
</feature>
<dbReference type="InterPro" id="IPR010994">
    <property type="entry name" value="RuvA_2-like"/>
</dbReference>
<dbReference type="NCBIfam" id="NF005932">
    <property type="entry name" value="PRK07956.1"/>
    <property type="match status" value="1"/>
</dbReference>
<proteinExistence type="inferred from homology"/>
<dbReference type="Gene3D" id="1.10.150.20">
    <property type="entry name" value="5' to 3' exonuclease, C-terminal subdomain"/>
    <property type="match status" value="2"/>
</dbReference>
<feature type="binding site" evidence="11">
    <location>
        <begin position="30"/>
        <end position="34"/>
    </location>
    <ligand>
        <name>NAD(+)</name>
        <dbReference type="ChEBI" id="CHEBI:57540"/>
    </ligand>
</feature>
<comment type="caution">
    <text evidence="11">Lacks conserved residue(s) required for the propagation of feature annotation.</text>
</comment>
<dbReference type="Pfam" id="PF12826">
    <property type="entry name" value="HHH_2"/>
    <property type="match status" value="1"/>
</dbReference>
<dbReference type="InterPro" id="IPR036420">
    <property type="entry name" value="BRCT_dom_sf"/>
</dbReference>
<dbReference type="SUPFAM" id="SSF56091">
    <property type="entry name" value="DNA ligase/mRNA capping enzyme, catalytic domain"/>
    <property type="match status" value="1"/>
</dbReference>
<dbReference type="Pfam" id="PF03120">
    <property type="entry name" value="OB_DNA_ligase"/>
    <property type="match status" value="1"/>
</dbReference>
<dbReference type="Pfam" id="PF00533">
    <property type="entry name" value="BRCT"/>
    <property type="match status" value="1"/>
</dbReference>
<comment type="catalytic activity">
    <reaction evidence="10 11">
        <text>NAD(+) + (deoxyribonucleotide)n-3'-hydroxyl + 5'-phospho-(deoxyribonucleotide)m = (deoxyribonucleotide)n+m + AMP + beta-nicotinamide D-nucleotide.</text>
        <dbReference type="EC" id="6.5.1.2"/>
    </reaction>
</comment>
<dbReference type="SMART" id="SM00278">
    <property type="entry name" value="HhH1"/>
    <property type="match status" value="3"/>
</dbReference>
<comment type="cofactor">
    <cofactor evidence="11">
        <name>Mg(2+)</name>
        <dbReference type="ChEBI" id="CHEBI:18420"/>
    </cofactor>
    <cofactor evidence="11">
        <name>Mn(2+)</name>
        <dbReference type="ChEBI" id="CHEBI:29035"/>
    </cofactor>
</comment>
<dbReference type="InterPro" id="IPR033136">
    <property type="entry name" value="DNA_ligase_CS"/>
</dbReference>
<evidence type="ECO:0000313" key="14">
    <source>
        <dbReference type="Proteomes" id="UP000238218"/>
    </source>
</evidence>
<dbReference type="InterPro" id="IPR013839">
    <property type="entry name" value="DNAligase_adenylation"/>
</dbReference>
<keyword evidence="7 11" id="KW-0460">Magnesium</keyword>
<comment type="similarity">
    <text evidence="11">Belongs to the NAD-dependent DNA ligase family. LigA subfamily.</text>
</comment>
<evidence type="ECO:0000256" key="11">
    <source>
        <dbReference type="HAMAP-Rule" id="MF_01588"/>
    </source>
</evidence>
<dbReference type="SUPFAM" id="SSF52113">
    <property type="entry name" value="BRCT domain"/>
    <property type="match status" value="1"/>
</dbReference>
<dbReference type="PANTHER" id="PTHR23389:SF9">
    <property type="entry name" value="DNA LIGASE"/>
    <property type="match status" value="1"/>
</dbReference>
<dbReference type="RefSeq" id="WP_106219490.1">
    <property type="nucleotide sequence ID" value="NZ_PVWP01000001.1"/>
</dbReference>
<gene>
    <name evidence="11" type="primary">ligA</name>
    <name evidence="13" type="ORF">C7B81_01185</name>
</gene>
<comment type="function">
    <text evidence="1 11">DNA ligase that catalyzes the formation of phosphodiester linkages between 5'-phosphoryl and 3'-hydroxyl groups in double-stranded DNA using NAD as a coenzyme and as the energy source for the reaction. It is essential for DNA replication and repair of damaged DNA.</text>
</comment>
<dbReference type="Pfam" id="PF01653">
    <property type="entry name" value="DNA_ligase_aden"/>
    <property type="match status" value="1"/>
</dbReference>
<dbReference type="SUPFAM" id="SSF47781">
    <property type="entry name" value="RuvA domain 2-like"/>
    <property type="match status" value="1"/>
</dbReference>
<comment type="caution">
    <text evidence="13">The sequence shown here is derived from an EMBL/GenBank/DDBJ whole genome shotgun (WGS) entry which is preliminary data.</text>
</comment>
<evidence type="ECO:0000256" key="4">
    <source>
        <dbReference type="ARBA" id="ARBA00022723"/>
    </source>
</evidence>
<dbReference type="SMART" id="SM00292">
    <property type="entry name" value="BRCT"/>
    <property type="match status" value="1"/>
</dbReference>
<dbReference type="InterPro" id="IPR001357">
    <property type="entry name" value="BRCT_dom"/>
</dbReference>
<evidence type="ECO:0000256" key="8">
    <source>
        <dbReference type="ARBA" id="ARBA00023027"/>
    </source>
</evidence>
<dbReference type="EMBL" id="PVWP01000001">
    <property type="protein sequence ID" value="PSB39294.1"/>
    <property type="molecule type" value="Genomic_DNA"/>
</dbReference>
<evidence type="ECO:0000256" key="3">
    <source>
        <dbReference type="ARBA" id="ARBA00022705"/>
    </source>
</evidence>
<evidence type="ECO:0000256" key="2">
    <source>
        <dbReference type="ARBA" id="ARBA00022598"/>
    </source>
</evidence>
<evidence type="ECO:0000256" key="9">
    <source>
        <dbReference type="ARBA" id="ARBA00023204"/>
    </source>
</evidence>
<keyword evidence="6 11" id="KW-0862">Zinc</keyword>
<feature type="binding site" evidence="11">
    <location>
        <position position="423"/>
    </location>
    <ligand>
        <name>Zn(2+)</name>
        <dbReference type="ChEBI" id="CHEBI:29105"/>
    </ligand>
</feature>
<feature type="binding site" evidence="11">
    <location>
        <position position="326"/>
    </location>
    <ligand>
        <name>NAD(+)</name>
        <dbReference type="ChEBI" id="CHEBI:57540"/>
    </ligand>
</feature>
<dbReference type="Pfam" id="PF14520">
    <property type="entry name" value="HHH_5"/>
    <property type="match status" value="1"/>
</dbReference>
<dbReference type="Gene3D" id="3.30.470.30">
    <property type="entry name" value="DNA ligase/mRNA capping enzyme"/>
    <property type="match status" value="1"/>
</dbReference>
<dbReference type="InterPro" id="IPR004150">
    <property type="entry name" value="NAD_DNA_ligase_OB"/>
</dbReference>
<dbReference type="CDD" id="cd00114">
    <property type="entry name" value="LIGANc"/>
    <property type="match status" value="1"/>
</dbReference>
<feature type="binding site" evidence="11">
    <location>
        <position position="178"/>
    </location>
    <ligand>
        <name>NAD(+)</name>
        <dbReference type="ChEBI" id="CHEBI:57540"/>
    </ligand>
</feature>